<evidence type="ECO:0000259" key="3">
    <source>
        <dbReference type="PROSITE" id="PS50001"/>
    </source>
</evidence>
<accession>A0A9J6CJS0</accession>
<feature type="compositionally biased region" description="Polar residues" evidence="2">
    <location>
        <begin position="666"/>
        <end position="684"/>
    </location>
</feature>
<feature type="compositionally biased region" description="Basic and acidic residues" evidence="2">
    <location>
        <begin position="563"/>
        <end position="578"/>
    </location>
</feature>
<evidence type="ECO:0000313" key="4">
    <source>
        <dbReference type="EMBL" id="KAG5682213.1"/>
    </source>
</evidence>
<dbReference type="EMBL" id="JADBJN010000001">
    <property type="protein sequence ID" value="KAG5682213.1"/>
    <property type="molecule type" value="Genomic_DNA"/>
</dbReference>
<feature type="region of interest" description="Disordered" evidence="2">
    <location>
        <begin position="457"/>
        <end position="477"/>
    </location>
</feature>
<evidence type="ECO:0000256" key="2">
    <source>
        <dbReference type="SAM" id="MobiDB-lite"/>
    </source>
</evidence>
<feature type="region of interest" description="Disordered" evidence="2">
    <location>
        <begin position="639"/>
        <end position="715"/>
    </location>
</feature>
<gene>
    <name evidence="4" type="ORF">PVAND_011579</name>
</gene>
<comment type="caution">
    <text evidence="4">The sequence shown here is derived from an EMBL/GenBank/DDBJ whole genome shotgun (WGS) entry which is preliminary data.</text>
</comment>
<dbReference type="Proteomes" id="UP001107558">
    <property type="component" value="Chromosome 1"/>
</dbReference>
<feature type="compositionally biased region" description="Polar residues" evidence="2">
    <location>
        <begin position="179"/>
        <end position="192"/>
    </location>
</feature>
<reference evidence="4" key="1">
    <citation type="submission" date="2021-03" db="EMBL/GenBank/DDBJ databases">
        <title>Chromosome level genome of the anhydrobiotic midge Polypedilum vanderplanki.</title>
        <authorList>
            <person name="Yoshida Y."/>
            <person name="Kikawada T."/>
            <person name="Gusev O."/>
        </authorList>
    </citation>
    <scope>NUCLEOTIDE SEQUENCE</scope>
    <source>
        <strain evidence="4">NIAS01</strain>
        <tissue evidence="4">Whole body or cell culture</tissue>
    </source>
</reference>
<dbReference type="OrthoDB" id="21085at2759"/>
<name>A0A9J6CJS0_POLVA</name>
<keyword evidence="5" id="KW-1185">Reference proteome</keyword>
<sequence length="1135" mass="126878">MHEQANNISSFDNSLLKESLHSTHQHSNHALTKDNLTLVDNQLHLNNNCSTTKIVEKSCENLNLKFSEFFASSRHGFVSESTSTTKAAIVLNYSQDRINNNSGIASFSSSNGVEIMSHKNIMLSSFDQQQHQNSSTSSTTTAVFVNSETLLSPAEAPFGRRYAEISQFKNHPNVEWSIEDNNNSPEEQQTPESFYDDIDNDNCDKSEELAMDMNKDKSDDEELLLAKEIESTAESSSDGVLAEGEDETSSESNDEELSGSPSPQCDISLLERLLRTHPVWFLPSLQRGGSVHLLQGKEIGTFIVRGSSQKDTMAISVRLPRDAGPYIEHYLIQSNDGLLNLESSRFKFESIPSLVAHYSNCCDELPVQLCLPRGLREAKNRQQLMSLALLGSEFWRCSVASSINEDETSLNSQMKSPTETSGISTMAESKQKSSIFNNNNAKVNLRGNNNNNQQLVETPSDTASSFSSFPASSTLMSPQSVDNDNVFITSPTTEFCNPKQSSSNSINNLNSPSGIIGKTSTFKGSMLANSSSSPTTTNIQQQKVLPIHTTDVKSDFQPNHESNTNRKGDDSHNEEFVQRTRPTPPNTLNLAIASRVPVPPKRWLKPTSPFVEQNAIQTSNNNFTVTTTVTFNVAKQQQQHHTSEIEIPPRNVPIISERLSPEGGESRTNSDSSLQKWEQITKPSPLNPFKNESIRFKRGSSKRKDASSSSHYQESDILESPSVYCRSNLGDKISDYEDLWTQENNSRSSLHIPLDKNDTINVAKENEQSNGALVGSEVVITTNCSTPLQPKVPLSESNKKSPFYSDPVDAVVVPVIPQITRREPKLNPLPSFHRYSEPPKGQFEDLNFHISPMTHDKGIQQTLIAASLDHLKSINKSINSNNHRLDPTWAVDSSWEFVDKNDDSSENSSVRNLKATPQNSLRRPIVNHRPMQTHNRFNTIERNQCAMSVDSYLMNSKKSNIYKMIAKKYPDINLRRNSNGSGIIQSNIPSTWQTFESDNSSNKFQRLSSYDNVIEQQSIYGGSEDGTLFSEPWDSSQWDSFFPTTDDSSTIHLSKCRPAISEDETIIEDSSAISKSNANTIQRNPLLNTHKVATVLRHRSGCFKEREILSEYILFENHKSTETITCVYVRMSEHY</sequence>
<feature type="region of interest" description="Disordered" evidence="2">
    <location>
        <begin position="408"/>
        <end position="431"/>
    </location>
</feature>
<dbReference type="InterPro" id="IPR036860">
    <property type="entry name" value="SH2_dom_sf"/>
</dbReference>
<organism evidence="4 5">
    <name type="scientific">Polypedilum vanderplanki</name>
    <name type="common">Sleeping chironomid midge</name>
    <dbReference type="NCBI Taxonomy" id="319348"/>
    <lineage>
        <taxon>Eukaryota</taxon>
        <taxon>Metazoa</taxon>
        <taxon>Ecdysozoa</taxon>
        <taxon>Arthropoda</taxon>
        <taxon>Hexapoda</taxon>
        <taxon>Insecta</taxon>
        <taxon>Pterygota</taxon>
        <taxon>Neoptera</taxon>
        <taxon>Endopterygota</taxon>
        <taxon>Diptera</taxon>
        <taxon>Nematocera</taxon>
        <taxon>Chironomoidea</taxon>
        <taxon>Chironomidae</taxon>
        <taxon>Chironominae</taxon>
        <taxon>Polypedilum</taxon>
        <taxon>Polypedilum</taxon>
    </lineage>
</organism>
<dbReference type="Pfam" id="PF00017">
    <property type="entry name" value="SH2"/>
    <property type="match status" value="1"/>
</dbReference>
<evidence type="ECO:0000256" key="1">
    <source>
        <dbReference type="PROSITE-ProRule" id="PRU00191"/>
    </source>
</evidence>
<dbReference type="SMART" id="SM00252">
    <property type="entry name" value="SH2"/>
    <property type="match status" value="1"/>
</dbReference>
<evidence type="ECO:0000313" key="5">
    <source>
        <dbReference type="Proteomes" id="UP001107558"/>
    </source>
</evidence>
<feature type="compositionally biased region" description="Low complexity" evidence="2">
    <location>
        <begin position="457"/>
        <end position="473"/>
    </location>
</feature>
<dbReference type="PROSITE" id="PS50001">
    <property type="entry name" value="SH2"/>
    <property type="match status" value="1"/>
</dbReference>
<feature type="compositionally biased region" description="Acidic residues" evidence="2">
    <location>
        <begin position="243"/>
        <end position="257"/>
    </location>
</feature>
<feature type="region of interest" description="Disordered" evidence="2">
    <location>
        <begin position="230"/>
        <end position="263"/>
    </location>
</feature>
<feature type="region of interest" description="Disordered" evidence="2">
    <location>
        <begin position="550"/>
        <end position="588"/>
    </location>
</feature>
<feature type="region of interest" description="Disordered" evidence="2">
    <location>
        <begin position="176"/>
        <end position="204"/>
    </location>
</feature>
<proteinExistence type="predicted"/>
<keyword evidence="1" id="KW-0727">SH2 domain</keyword>
<dbReference type="AlphaFoldDB" id="A0A9J6CJS0"/>
<feature type="domain" description="SH2" evidence="3">
    <location>
        <begin position="280"/>
        <end position="373"/>
    </location>
</feature>
<dbReference type="Gene3D" id="3.30.505.10">
    <property type="entry name" value="SH2 domain"/>
    <property type="match status" value="1"/>
</dbReference>
<dbReference type="InterPro" id="IPR000980">
    <property type="entry name" value="SH2"/>
</dbReference>
<dbReference type="SUPFAM" id="SSF55550">
    <property type="entry name" value="SH2 domain"/>
    <property type="match status" value="1"/>
</dbReference>
<protein>
    <recommendedName>
        <fullName evidence="3">SH2 domain-containing protein</fullName>
    </recommendedName>
</protein>